<reference evidence="6" key="1">
    <citation type="submission" date="2023-08" db="EMBL/GenBank/DDBJ databases">
        <authorList>
            <person name="Audoor S."/>
            <person name="Bilcke G."/>
        </authorList>
    </citation>
    <scope>NUCLEOTIDE SEQUENCE</scope>
</reference>
<dbReference type="GO" id="GO:0032259">
    <property type="term" value="P:methylation"/>
    <property type="evidence" value="ECO:0007669"/>
    <property type="project" value="UniProtKB-KW"/>
</dbReference>
<dbReference type="Pfam" id="PF08241">
    <property type="entry name" value="Methyltransf_11"/>
    <property type="match status" value="1"/>
</dbReference>
<feature type="chain" id="PRO_5041995500" description="Methyltransferase type 11 domain-containing protein" evidence="4">
    <location>
        <begin position="23"/>
        <end position="275"/>
    </location>
</feature>
<feature type="domain" description="Methyltransferase type 11" evidence="5">
    <location>
        <begin position="134"/>
        <end position="234"/>
    </location>
</feature>
<organism evidence="6 7">
    <name type="scientific">Cylindrotheca closterium</name>
    <dbReference type="NCBI Taxonomy" id="2856"/>
    <lineage>
        <taxon>Eukaryota</taxon>
        <taxon>Sar</taxon>
        <taxon>Stramenopiles</taxon>
        <taxon>Ochrophyta</taxon>
        <taxon>Bacillariophyta</taxon>
        <taxon>Bacillariophyceae</taxon>
        <taxon>Bacillariophycidae</taxon>
        <taxon>Bacillariales</taxon>
        <taxon>Bacillariaceae</taxon>
        <taxon>Cylindrotheca</taxon>
    </lineage>
</organism>
<dbReference type="Gene3D" id="3.40.50.150">
    <property type="entry name" value="Vaccinia Virus protein VP39"/>
    <property type="match status" value="1"/>
</dbReference>
<name>A0AAD2G5Z4_9STRA</name>
<evidence type="ECO:0000259" key="5">
    <source>
        <dbReference type="Pfam" id="PF08241"/>
    </source>
</evidence>
<dbReference type="PANTHER" id="PTHR12176">
    <property type="entry name" value="SAM-DEPENDENT METHYLTRANSFERASE SUPERFAMILY PROTEIN"/>
    <property type="match status" value="1"/>
</dbReference>
<dbReference type="InterPro" id="IPR029063">
    <property type="entry name" value="SAM-dependent_MTases_sf"/>
</dbReference>
<dbReference type="AlphaFoldDB" id="A0AAD2G5Z4"/>
<dbReference type="PANTHER" id="PTHR12176:SF80">
    <property type="entry name" value="EEF1A LYSINE METHYLTRANSFERASE 4"/>
    <property type="match status" value="1"/>
</dbReference>
<keyword evidence="4" id="KW-0732">Signal</keyword>
<dbReference type="SUPFAM" id="SSF53335">
    <property type="entry name" value="S-adenosyl-L-methionine-dependent methyltransferases"/>
    <property type="match status" value="1"/>
</dbReference>
<dbReference type="InterPro" id="IPR013216">
    <property type="entry name" value="Methyltransf_11"/>
</dbReference>
<gene>
    <name evidence="6" type="ORF">CYCCA115_LOCUS20432</name>
</gene>
<evidence type="ECO:0000256" key="2">
    <source>
        <dbReference type="ARBA" id="ARBA00022603"/>
    </source>
</evidence>
<keyword evidence="3" id="KW-0808">Transferase</keyword>
<comment type="caution">
    <text evidence="6">The sequence shown here is derived from an EMBL/GenBank/DDBJ whole genome shotgun (WGS) entry which is preliminary data.</text>
</comment>
<evidence type="ECO:0000256" key="4">
    <source>
        <dbReference type="SAM" id="SignalP"/>
    </source>
</evidence>
<dbReference type="Proteomes" id="UP001295423">
    <property type="component" value="Unassembled WGS sequence"/>
</dbReference>
<proteinExistence type="inferred from homology"/>
<accession>A0AAD2G5Z4</accession>
<feature type="signal peptide" evidence="4">
    <location>
        <begin position="1"/>
        <end position="22"/>
    </location>
</feature>
<protein>
    <recommendedName>
        <fullName evidence="5">Methyltransferase type 11 domain-containing protein</fullName>
    </recommendedName>
</protein>
<sequence length="275" mass="30617">MNSIQHILISCILFAYVPACNSFVISQQQSASSSSSSSSSASLQSIISSHHATATTTTTTLSVSSITSPKDIVISTTDDDARSQFGTKDYWDELYQGRGDFPAEEYSWYFGWEGYGKLVKEHIVSKDCEILIPGIGNDGILLDLLRNGYNRLTATDYSEHAIERQKDLVSYEYSEDAVELMPMDARQMEGDWTGRFDAVLEKGAFDAIYLSGDGNLEQSVKEIERVLKPGGVLLSVSGVVPDELRKEVFREWEWVRDGSHELKAGCFVLKRPAKR</sequence>
<keyword evidence="2" id="KW-0489">Methyltransferase</keyword>
<dbReference type="GO" id="GO:0008757">
    <property type="term" value="F:S-adenosylmethionine-dependent methyltransferase activity"/>
    <property type="evidence" value="ECO:0007669"/>
    <property type="project" value="InterPro"/>
</dbReference>
<evidence type="ECO:0000313" key="6">
    <source>
        <dbReference type="EMBL" id="CAJ1964020.1"/>
    </source>
</evidence>
<dbReference type="EMBL" id="CAKOGP040002169">
    <property type="protein sequence ID" value="CAJ1964020.1"/>
    <property type="molecule type" value="Genomic_DNA"/>
</dbReference>
<evidence type="ECO:0000313" key="7">
    <source>
        <dbReference type="Proteomes" id="UP001295423"/>
    </source>
</evidence>
<keyword evidence="7" id="KW-1185">Reference proteome</keyword>
<comment type="similarity">
    <text evidence="1">Belongs to the methyltransferase superfamily.</text>
</comment>
<dbReference type="InterPro" id="IPR051419">
    <property type="entry name" value="Lys/N-term_MeTrsfase_sf"/>
</dbReference>
<dbReference type="CDD" id="cd02440">
    <property type="entry name" value="AdoMet_MTases"/>
    <property type="match status" value="1"/>
</dbReference>
<evidence type="ECO:0000256" key="3">
    <source>
        <dbReference type="ARBA" id="ARBA00022679"/>
    </source>
</evidence>
<evidence type="ECO:0000256" key="1">
    <source>
        <dbReference type="ARBA" id="ARBA00008361"/>
    </source>
</evidence>